<keyword evidence="1" id="KW-0677">Repeat</keyword>
<dbReference type="Pfam" id="PF18972">
    <property type="entry name" value="Wheel"/>
    <property type="match status" value="1"/>
</dbReference>
<dbReference type="PANTHER" id="PTHR46035:SF1">
    <property type="entry name" value="TETRATRICOPEPTIDE REPEAT PROTEIN 4"/>
    <property type="match status" value="1"/>
</dbReference>
<dbReference type="PANTHER" id="PTHR46035">
    <property type="entry name" value="TETRATRICOPEPTIDE REPEAT PROTEIN 4"/>
    <property type="match status" value="1"/>
</dbReference>
<organism evidence="4 5">
    <name type="scientific">Oikopleura dioica</name>
    <name type="common">Tunicate</name>
    <dbReference type="NCBI Taxonomy" id="34765"/>
    <lineage>
        <taxon>Eukaryota</taxon>
        <taxon>Metazoa</taxon>
        <taxon>Chordata</taxon>
        <taxon>Tunicata</taxon>
        <taxon>Appendicularia</taxon>
        <taxon>Copelata</taxon>
        <taxon>Oikopleuridae</taxon>
        <taxon>Oikopleura</taxon>
    </lineage>
</organism>
<evidence type="ECO:0000256" key="2">
    <source>
        <dbReference type="ARBA" id="ARBA00022803"/>
    </source>
</evidence>
<evidence type="ECO:0000313" key="4">
    <source>
        <dbReference type="EMBL" id="CAG5083791.1"/>
    </source>
</evidence>
<keyword evidence="2" id="KW-0802">TPR repeat</keyword>
<feature type="domain" description="Cns1/TTC4 wheel" evidence="3">
    <location>
        <begin position="75"/>
        <end position="169"/>
    </location>
</feature>
<gene>
    <name evidence="4" type="ORF">OKIOD_LOCUS2020</name>
</gene>
<dbReference type="Proteomes" id="UP001158576">
    <property type="component" value="Chromosome PAR"/>
</dbReference>
<dbReference type="EMBL" id="OU015568">
    <property type="protein sequence ID" value="CAG5083791.1"/>
    <property type="molecule type" value="Genomic_DNA"/>
</dbReference>
<sequence length="181" mass="20906">MNEKFIQFREKFTKKSKEIEKLERKQRREDAIKKAKEKKLVDCIIASGVTFDIPEEDKKQDDYNEESANVIKAIVTFVYPEHTTSDFIESFAENVTTYEMISHMFAEPATWDKEGKYNVDGVNVWIENRTLEKLMKVDLGAPLNSVLRMKNVVVYGGCPNLIVTARGSPFEKHFLGKYGLK</sequence>
<keyword evidence="5" id="KW-1185">Reference proteome</keyword>
<name>A0ABN7RR06_OIKDI</name>
<proteinExistence type="predicted"/>
<protein>
    <submittedName>
        <fullName evidence="4">Oidioi.mRNA.OKI2018_I69.PAR.g10462.t1.cds</fullName>
    </submittedName>
</protein>
<evidence type="ECO:0000313" key="5">
    <source>
        <dbReference type="Proteomes" id="UP001158576"/>
    </source>
</evidence>
<accession>A0ABN7RR06</accession>
<evidence type="ECO:0000256" key="1">
    <source>
        <dbReference type="ARBA" id="ARBA00022737"/>
    </source>
</evidence>
<evidence type="ECO:0000259" key="3">
    <source>
        <dbReference type="Pfam" id="PF18972"/>
    </source>
</evidence>
<reference evidence="4 5" key="1">
    <citation type="submission" date="2021-04" db="EMBL/GenBank/DDBJ databases">
        <authorList>
            <person name="Bliznina A."/>
        </authorList>
    </citation>
    <scope>NUCLEOTIDE SEQUENCE [LARGE SCALE GENOMIC DNA]</scope>
</reference>
<dbReference type="InterPro" id="IPR044059">
    <property type="entry name" value="Csn1/TTC4_wheel"/>
</dbReference>